<dbReference type="Pfam" id="PF01940">
    <property type="entry name" value="DUF92"/>
    <property type="match status" value="1"/>
</dbReference>
<dbReference type="InterPro" id="IPR002794">
    <property type="entry name" value="DUF92_TMEM19"/>
</dbReference>
<feature type="transmembrane region" description="Helical" evidence="6">
    <location>
        <begin position="58"/>
        <end position="78"/>
    </location>
</feature>
<feature type="transmembrane region" description="Helical" evidence="6">
    <location>
        <begin position="144"/>
        <end position="164"/>
    </location>
</feature>
<dbReference type="EMBL" id="WBXO01000003">
    <property type="protein sequence ID" value="KAB2953499.1"/>
    <property type="molecule type" value="Genomic_DNA"/>
</dbReference>
<dbReference type="AlphaFoldDB" id="A0A6I0ETT3"/>
<dbReference type="PANTHER" id="PTHR13353">
    <property type="entry name" value="TRANSMEMBRANE PROTEIN 19"/>
    <property type="match status" value="1"/>
</dbReference>
<comment type="subcellular location">
    <subcellularLocation>
        <location evidence="1">Membrane</location>
        <topology evidence="1">Multi-pass membrane protein</topology>
    </subcellularLocation>
</comment>
<evidence type="ECO:0000313" key="7">
    <source>
        <dbReference type="EMBL" id="KAB2953499.1"/>
    </source>
</evidence>
<dbReference type="Proteomes" id="UP000468766">
    <property type="component" value="Unassembled WGS sequence"/>
</dbReference>
<dbReference type="GO" id="GO:0016020">
    <property type="term" value="C:membrane"/>
    <property type="evidence" value="ECO:0007669"/>
    <property type="project" value="UniProtKB-SubCell"/>
</dbReference>
<evidence type="ECO:0000256" key="5">
    <source>
        <dbReference type="ARBA" id="ARBA00023136"/>
    </source>
</evidence>
<proteinExistence type="inferred from homology"/>
<protein>
    <submittedName>
        <fullName evidence="7">DUF92 domain-containing protein</fullName>
    </submittedName>
</protein>
<reference evidence="7 8" key="1">
    <citation type="submission" date="2019-10" db="EMBL/GenBank/DDBJ databases">
        <title>Whole-genome sequence of the extremophile Heliorestis acidaminivorans DSM 24790.</title>
        <authorList>
            <person name="Kyndt J.A."/>
            <person name="Meyer T.E."/>
        </authorList>
    </citation>
    <scope>NUCLEOTIDE SEQUENCE [LARGE SCALE GENOMIC DNA]</scope>
    <source>
        <strain evidence="7 8">DSM 24790</strain>
    </source>
</reference>
<feature type="transmembrane region" description="Helical" evidence="6">
    <location>
        <begin position="6"/>
        <end position="27"/>
    </location>
</feature>
<evidence type="ECO:0000256" key="3">
    <source>
        <dbReference type="ARBA" id="ARBA00022692"/>
    </source>
</evidence>
<keyword evidence="3 6" id="KW-0812">Transmembrane</keyword>
<dbReference type="OrthoDB" id="9808500at2"/>
<sequence>MENPLQITTILLLAFLAGLVATILEAFSLKGFDNIAVPLGTAFTLWFFINTFNHSFSFPWPTVLLGLLLSTAIALLAYQRRSLSLSGVMGAILVGTLIFGFGGLLWGLTLIAFFIYGSVLSKFREDQKNKVAADKFDKGSRRDFGQALANGGFGAVIAVLYYYYPSELWLFAAFIGTMATVNADTWATEIGVLSKKPPRLITTGKVVTPGTSGGVTPLGTTAVLLGGLVIGLTVWLFTGVAHVLEQGTITVISHLWSNSWILLAGIVGGLSGSMADSYLGATVQAIYINAETGLETEKKTTRSGRRNHFHRGWPFMTNDLVNFISSIFGALIAAAFVYPFM</sequence>
<feature type="transmembrane region" description="Helical" evidence="6">
    <location>
        <begin position="255"/>
        <end position="275"/>
    </location>
</feature>
<keyword evidence="8" id="KW-1185">Reference proteome</keyword>
<evidence type="ECO:0000256" key="6">
    <source>
        <dbReference type="SAM" id="Phobius"/>
    </source>
</evidence>
<comment type="similarity">
    <text evidence="2">Belongs to the TMEM19 family.</text>
</comment>
<evidence type="ECO:0000256" key="4">
    <source>
        <dbReference type="ARBA" id="ARBA00022989"/>
    </source>
</evidence>
<comment type="caution">
    <text evidence="7">The sequence shown here is derived from an EMBL/GenBank/DDBJ whole genome shotgun (WGS) entry which is preliminary data.</text>
</comment>
<dbReference type="PANTHER" id="PTHR13353:SF5">
    <property type="entry name" value="TRANSMEMBRANE PROTEIN 19"/>
    <property type="match status" value="1"/>
</dbReference>
<evidence type="ECO:0000313" key="8">
    <source>
        <dbReference type="Proteomes" id="UP000468766"/>
    </source>
</evidence>
<accession>A0A6I0ETT3</accession>
<evidence type="ECO:0000256" key="2">
    <source>
        <dbReference type="ARBA" id="ARBA00009012"/>
    </source>
</evidence>
<organism evidence="7 8">
    <name type="scientific">Heliorestis acidaminivorans</name>
    <dbReference type="NCBI Taxonomy" id="553427"/>
    <lineage>
        <taxon>Bacteria</taxon>
        <taxon>Bacillati</taxon>
        <taxon>Bacillota</taxon>
        <taxon>Clostridia</taxon>
        <taxon>Eubacteriales</taxon>
        <taxon>Heliobacteriaceae</taxon>
        <taxon>Heliorestis</taxon>
    </lineage>
</organism>
<gene>
    <name evidence="7" type="ORF">F9B85_05675</name>
</gene>
<feature type="transmembrane region" description="Helical" evidence="6">
    <location>
        <begin position="320"/>
        <end position="340"/>
    </location>
</feature>
<feature type="transmembrane region" description="Helical" evidence="6">
    <location>
        <begin position="222"/>
        <end position="243"/>
    </location>
</feature>
<keyword evidence="4 6" id="KW-1133">Transmembrane helix</keyword>
<evidence type="ECO:0000256" key="1">
    <source>
        <dbReference type="ARBA" id="ARBA00004141"/>
    </source>
</evidence>
<keyword evidence="5 6" id="KW-0472">Membrane</keyword>
<name>A0A6I0ETT3_9FIRM</name>